<evidence type="ECO:0000313" key="7">
    <source>
        <dbReference type="EMBL" id="KAG7170719.1"/>
    </source>
</evidence>
<evidence type="ECO:0000313" key="8">
    <source>
        <dbReference type="Proteomes" id="UP000747542"/>
    </source>
</evidence>
<dbReference type="GO" id="GO:0046872">
    <property type="term" value="F:metal ion binding"/>
    <property type="evidence" value="ECO:0007669"/>
    <property type="project" value="UniProtKB-KW"/>
</dbReference>
<dbReference type="CDD" id="cd16029">
    <property type="entry name" value="4-S"/>
    <property type="match status" value="1"/>
</dbReference>
<comment type="similarity">
    <text evidence="1">Belongs to the sulfatase family.</text>
</comment>
<organism evidence="7 8">
    <name type="scientific">Homarus americanus</name>
    <name type="common">American lobster</name>
    <dbReference type="NCBI Taxonomy" id="6706"/>
    <lineage>
        <taxon>Eukaryota</taxon>
        <taxon>Metazoa</taxon>
        <taxon>Ecdysozoa</taxon>
        <taxon>Arthropoda</taxon>
        <taxon>Crustacea</taxon>
        <taxon>Multicrustacea</taxon>
        <taxon>Malacostraca</taxon>
        <taxon>Eumalacostraca</taxon>
        <taxon>Eucarida</taxon>
        <taxon>Decapoda</taxon>
        <taxon>Pleocyemata</taxon>
        <taxon>Astacidea</taxon>
        <taxon>Nephropoidea</taxon>
        <taxon>Nephropidae</taxon>
        <taxon>Homarus</taxon>
    </lineage>
</organism>
<evidence type="ECO:0000256" key="2">
    <source>
        <dbReference type="ARBA" id="ARBA00022723"/>
    </source>
</evidence>
<dbReference type="Pfam" id="PF00884">
    <property type="entry name" value="Sulfatase"/>
    <property type="match status" value="1"/>
</dbReference>
<dbReference type="InterPro" id="IPR000917">
    <property type="entry name" value="Sulfatase_N"/>
</dbReference>
<name>A0A8J5N0Q7_HOMAM</name>
<dbReference type="InterPro" id="IPR024607">
    <property type="entry name" value="Sulfatase_CS"/>
</dbReference>
<feature type="region of interest" description="Disordered" evidence="4">
    <location>
        <begin position="430"/>
        <end position="450"/>
    </location>
</feature>
<keyword evidence="5" id="KW-0732">Signal</keyword>
<protein>
    <submittedName>
        <fullName evidence="7">Arylsulfatase I-like</fullName>
    </submittedName>
</protein>
<dbReference type="EMBL" id="JAHLQT010013773">
    <property type="protein sequence ID" value="KAG7170719.1"/>
    <property type="molecule type" value="Genomic_DNA"/>
</dbReference>
<feature type="signal peptide" evidence="5">
    <location>
        <begin position="1"/>
        <end position="21"/>
    </location>
</feature>
<sequence length="457" mass="50980">MCQRWLLLGLVAACCFTLAVAAPNIVFIFADDLGWHDVSWHNEYVITPNMQELVDTGVMLEQSYVQPLCTPSRSALMTGLYPFRIGRQGRPLMNGDPTGLTLERTLFPEKLQDLGYVTHALGKWHLGFCDWAYTPTERGFNTFLGFLGGAETYFTHMHQEGYDFRDQKEVAFEANGTYSAYLIGDRAVEIIENHEDPNKPFFIYLAMQNVHSPFELGYYPDEEDPARQTLLAMVTAMDDQVGRVVKALRDSGHYDNTIIIFSSDNGGVANAGSSNYPLYGGKSTMWEGGCRGAAFIHSPLLENIPRVHEGLLHVTDWYNTLLEIGGAIDAPSNDGYFQWDALRTGTVPSPRNSFIYNLNIMNDGSAAGAIRVGDYKYLKGQHKSKNETETSYLFNIKDDPSEANNLVEEDPVRAFELEALLLAELTGLVPVDQPDTDPDSDPSNYGGVWTPGWCDPY</sequence>
<dbReference type="AlphaFoldDB" id="A0A8J5N0Q7"/>
<evidence type="ECO:0000259" key="6">
    <source>
        <dbReference type="Pfam" id="PF00884"/>
    </source>
</evidence>
<feature type="domain" description="Sulfatase N-terminal" evidence="6">
    <location>
        <begin position="23"/>
        <end position="326"/>
    </location>
</feature>
<dbReference type="PANTHER" id="PTHR10342:SF274">
    <property type="entry name" value="ARYLSULFATASE B"/>
    <property type="match status" value="1"/>
</dbReference>
<keyword evidence="8" id="KW-1185">Reference proteome</keyword>
<keyword evidence="2" id="KW-0479">Metal-binding</keyword>
<reference evidence="7" key="1">
    <citation type="journal article" date="2021" name="Sci. Adv.">
        <title>The American lobster genome reveals insights on longevity, neural, and immune adaptations.</title>
        <authorList>
            <person name="Polinski J.M."/>
            <person name="Zimin A.V."/>
            <person name="Clark K.F."/>
            <person name="Kohn A.B."/>
            <person name="Sadowski N."/>
            <person name="Timp W."/>
            <person name="Ptitsyn A."/>
            <person name="Khanna P."/>
            <person name="Romanova D.Y."/>
            <person name="Williams P."/>
            <person name="Greenwood S.J."/>
            <person name="Moroz L.L."/>
            <person name="Walt D.R."/>
            <person name="Bodnar A.G."/>
        </authorList>
    </citation>
    <scope>NUCLEOTIDE SEQUENCE</scope>
    <source>
        <strain evidence="7">GMGI-L3</strain>
    </source>
</reference>
<comment type="caution">
    <text evidence="7">The sequence shown here is derived from an EMBL/GenBank/DDBJ whole genome shotgun (WGS) entry which is preliminary data.</text>
</comment>
<dbReference type="Proteomes" id="UP000747542">
    <property type="component" value="Unassembled WGS sequence"/>
</dbReference>
<evidence type="ECO:0000256" key="4">
    <source>
        <dbReference type="SAM" id="MobiDB-lite"/>
    </source>
</evidence>
<feature type="chain" id="PRO_5035150988" evidence="5">
    <location>
        <begin position="22"/>
        <end position="457"/>
    </location>
</feature>
<dbReference type="GO" id="GO:0008484">
    <property type="term" value="F:sulfuric ester hydrolase activity"/>
    <property type="evidence" value="ECO:0007669"/>
    <property type="project" value="InterPro"/>
</dbReference>
<gene>
    <name evidence="7" type="primary">Arsi-L</name>
    <name evidence="7" type="ORF">Hamer_G013549</name>
</gene>
<evidence type="ECO:0000256" key="5">
    <source>
        <dbReference type="SAM" id="SignalP"/>
    </source>
</evidence>
<evidence type="ECO:0000256" key="3">
    <source>
        <dbReference type="ARBA" id="ARBA00023180"/>
    </source>
</evidence>
<dbReference type="PROSITE" id="PS00523">
    <property type="entry name" value="SULFATASE_1"/>
    <property type="match status" value="1"/>
</dbReference>
<accession>A0A8J5N0Q7</accession>
<dbReference type="OrthoDB" id="103349at2759"/>
<proteinExistence type="inferred from homology"/>
<evidence type="ECO:0000256" key="1">
    <source>
        <dbReference type="ARBA" id="ARBA00008779"/>
    </source>
</evidence>
<keyword evidence="3" id="KW-0325">Glycoprotein</keyword>
<dbReference type="PANTHER" id="PTHR10342">
    <property type="entry name" value="ARYLSULFATASE"/>
    <property type="match status" value="1"/>
</dbReference>
<dbReference type="InterPro" id="IPR047115">
    <property type="entry name" value="ARSB"/>
</dbReference>